<dbReference type="GO" id="GO:0003677">
    <property type="term" value="F:DNA binding"/>
    <property type="evidence" value="ECO:0007669"/>
    <property type="project" value="UniProtKB-KW"/>
</dbReference>
<evidence type="ECO:0000256" key="10">
    <source>
        <dbReference type="SAM" id="MobiDB-lite"/>
    </source>
</evidence>
<reference evidence="15" key="1">
    <citation type="journal article" date="2023" name="Commun. Biol.">
        <title>Genome analysis of Parmales, the sister group of diatoms, reveals the evolutionary specialization of diatoms from phago-mixotrophs to photoautotrophs.</title>
        <authorList>
            <person name="Ban H."/>
            <person name="Sato S."/>
            <person name="Yoshikawa S."/>
            <person name="Yamada K."/>
            <person name="Nakamura Y."/>
            <person name="Ichinomiya M."/>
            <person name="Sato N."/>
            <person name="Blanc-Mathieu R."/>
            <person name="Endo H."/>
            <person name="Kuwata A."/>
            <person name="Ogata H."/>
        </authorList>
    </citation>
    <scope>NUCLEOTIDE SEQUENCE [LARGE SCALE GENOMIC DNA]</scope>
</reference>
<protein>
    <submittedName>
        <fullName evidence="14">Uncharacterized protein</fullName>
    </submittedName>
</protein>
<evidence type="ECO:0000259" key="12">
    <source>
        <dbReference type="PROSITE" id="PS51293"/>
    </source>
</evidence>
<feature type="domain" description="SANT" evidence="12">
    <location>
        <begin position="17"/>
        <end position="60"/>
    </location>
</feature>
<dbReference type="SMART" id="SM00717">
    <property type="entry name" value="SANT"/>
    <property type="match status" value="1"/>
</dbReference>
<dbReference type="InterPro" id="IPR017884">
    <property type="entry name" value="SANT_dom"/>
</dbReference>
<keyword evidence="6" id="KW-0482">Metalloprotease</keyword>
<dbReference type="Proteomes" id="UP001165065">
    <property type="component" value="Unassembled WGS sequence"/>
</dbReference>
<dbReference type="InterPro" id="IPR009057">
    <property type="entry name" value="Homeodomain-like_sf"/>
</dbReference>
<feature type="domain" description="Myb-like" evidence="11">
    <location>
        <begin position="14"/>
        <end position="64"/>
    </location>
</feature>
<keyword evidence="5" id="KW-0805">Transcription regulation</keyword>
<evidence type="ECO:0000256" key="8">
    <source>
        <dbReference type="ARBA" id="ARBA00023163"/>
    </source>
</evidence>
<dbReference type="InterPro" id="IPR001005">
    <property type="entry name" value="SANT/Myb"/>
</dbReference>
<dbReference type="NCBIfam" id="TIGR01557">
    <property type="entry name" value="myb_SHAQKYF"/>
    <property type="match status" value="1"/>
</dbReference>
<dbReference type="PROSITE" id="PS50090">
    <property type="entry name" value="MYB_LIKE"/>
    <property type="match status" value="1"/>
</dbReference>
<evidence type="ECO:0000259" key="11">
    <source>
        <dbReference type="PROSITE" id="PS50090"/>
    </source>
</evidence>
<dbReference type="InterPro" id="IPR006447">
    <property type="entry name" value="Myb_dom_plants"/>
</dbReference>
<dbReference type="AlphaFoldDB" id="A0A9W7GM93"/>
<sequence>MNPNGGSEPTGTSTSKENTGRWTSEEHRLFLQGLELHGKGWKKIASLIQSRTVVQIRTHAQKYFQKLAKARAGGEGGDISIEGRGSSRRRRNQGNKRKAISSIAASTISKKTSQNYNTSTITVIDHNSELDPYLEMGAVQGRQDKVSNHIEAGLFNYLTPVGITLTHVPPETSSSSSGVPPVPESADTNPSPVSVMDLPTYPFGASEAKAPPAWYTEGQDVDVLLATADDLNWLDDNGGDSLPGLVAGGSSNAR</sequence>
<keyword evidence="8" id="KW-0804">Transcription</keyword>
<evidence type="ECO:0000259" key="13">
    <source>
        <dbReference type="PROSITE" id="PS51294"/>
    </source>
</evidence>
<evidence type="ECO:0000256" key="5">
    <source>
        <dbReference type="ARBA" id="ARBA00023015"/>
    </source>
</evidence>
<keyword evidence="1" id="KW-0645">Protease</keyword>
<proteinExistence type="predicted"/>
<organism evidence="14 15">
    <name type="scientific">Triparma columacea</name>
    <dbReference type="NCBI Taxonomy" id="722753"/>
    <lineage>
        <taxon>Eukaryota</taxon>
        <taxon>Sar</taxon>
        <taxon>Stramenopiles</taxon>
        <taxon>Ochrophyta</taxon>
        <taxon>Bolidophyceae</taxon>
        <taxon>Parmales</taxon>
        <taxon>Triparmaceae</taxon>
        <taxon>Triparma</taxon>
    </lineage>
</organism>
<feature type="region of interest" description="Disordered" evidence="10">
    <location>
        <begin position="74"/>
        <end position="106"/>
    </location>
</feature>
<dbReference type="Pfam" id="PF00249">
    <property type="entry name" value="Myb_DNA-binding"/>
    <property type="match status" value="1"/>
</dbReference>
<dbReference type="CDD" id="cd00167">
    <property type="entry name" value="SANT"/>
    <property type="match status" value="1"/>
</dbReference>
<keyword evidence="15" id="KW-1185">Reference proteome</keyword>
<evidence type="ECO:0000256" key="3">
    <source>
        <dbReference type="ARBA" id="ARBA00022801"/>
    </source>
</evidence>
<accession>A0A9W7GM93</accession>
<dbReference type="PANTHER" id="PTHR12802">
    <property type="entry name" value="SWI/SNF COMPLEX-RELATED"/>
    <property type="match status" value="1"/>
</dbReference>
<dbReference type="EMBL" id="BRYA01000300">
    <property type="protein sequence ID" value="GMI46485.1"/>
    <property type="molecule type" value="Genomic_DNA"/>
</dbReference>
<evidence type="ECO:0000256" key="9">
    <source>
        <dbReference type="ARBA" id="ARBA00023242"/>
    </source>
</evidence>
<dbReference type="PANTHER" id="PTHR12802:SF155">
    <property type="entry name" value="DEUBIQUITINASE MYSM1"/>
    <property type="match status" value="1"/>
</dbReference>
<dbReference type="GO" id="GO:0008237">
    <property type="term" value="F:metallopeptidase activity"/>
    <property type="evidence" value="ECO:0007669"/>
    <property type="project" value="UniProtKB-KW"/>
</dbReference>
<evidence type="ECO:0000256" key="1">
    <source>
        <dbReference type="ARBA" id="ARBA00022670"/>
    </source>
</evidence>
<dbReference type="InterPro" id="IPR017930">
    <property type="entry name" value="Myb_dom"/>
</dbReference>
<dbReference type="SUPFAM" id="SSF46689">
    <property type="entry name" value="Homeodomain-like"/>
    <property type="match status" value="1"/>
</dbReference>
<feature type="compositionally biased region" description="Basic residues" evidence="10">
    <location>
        <begin position="86"/>
        <end position="99"/>
    </location>
</feature>
<evidence type="ECO:0000256" key="6">
    <source>
        <dbReference type="ARBA" id="ARBA00023049"/>
    </source>
</evidence>
<gene>
    <name evidence="14" type="ORF">TrCOL_g10342</name>
</gene>
<feature type="region of interest" description="Disordered" evidence="10">
    <location>
        <begin position="1"/>
        <end position="23"/>
    </location>
</feature>
<evidence type="ECO:0000256" key="7">
    <source>
        <dbReference type="ARBA" id="ARBA00023125"/>
    </source>
</evidence>
<name>A0A9W7GM93_9STRA</name>
<keyword evidence="2" id="KW-0479">Metal-binding</keyword>
<comment type="caution">
    <text evidence="14">The sequence shown here is derived from an EMBL/GenBank/DDBJ whole genome shotgun (WGS) entry which is preliminary data.</text>
</comment>
<dbReference type="GO" id="GO:0006508">
    <property type="term" value="P:proteolysis"/>
    <property type="evidence" value="ECO:0007669"/>
    <property type="project" value="UniProtKB-KW"/>
</dbReference>
<feature type="compositionally biased region" description="Low complexity" evidence="10">
    <location>
        <begin position="168"/>
        <end position="179"/>
    </location>
</feature>
<dbReference type="OrthoDB" id="118550at2759"/>
<feature type="region of interest" description="Disordered" evidence="10">
    <location>
        <begin position="232"/>
        <end position="254"/>
    </location>
</feature>
<evidence type="ECO:0000256" key="4">
    <source>
        <dbReference type="ARBA" id="ARBA00022833"/>
    </source>
</evidence>
<evidence type="ECO:0000313" key="15">
    <source>
        <dbReference type="Proteomes" id="UP001165065"/>
    </source>
</evidence>
<dbReference type="PROSITE" id="PS51294">
    <property type="entry name" value="HTH_MYB"/>
    <property type="match status" value="1"/>
</dbReference>
<dbReference type="PROSITE" id="PS51293">
    <property type="entry name" value="SANT"/>
    <property type="match status" value="1"/>
</dbReference>
<keyword evidence="3" id="KW-0378">Hydrolase</keyword>
<feature type="region of interest" description="Disordered" evidence="10">
    <location>
        <begin position="168"/>
        <end position="195"/>
    </location>
</feature>
<dbReference type="GO" id="GO:0046872">
    <property type="term" value="F:metal ion binding"/>
    <property type="evidence" value="ECO:0007669"/>
    <property type="project" value="UniProtKB-KW"/>
</dbReference>
<keyword evidence="7" id="KW-0238">DNA-binding</keyword>
<keyword evidence="9" id="KW-0539">Nucleus</keyword>
<feature type="compositionally biased region" description="Polar residues" evidence="10">
    <location>
        <begin position="1"/>
        <end position="22"/>
    </location>
</feature>
<dbReference type="Gene3D" id="1.10.10.60">
    <property type="entry name" value="Homeodomain-like"/>
    <property type="match status" value="1"/>
</dbReference>
<keyword evidence="4" id="KW-0862">Zinc</keyword>
<dbReference type="FunFam" id="1.10.10.60:FF:000151">
    <property type="entry name" value="histone H2A deubiquitinase MYSM1 isoform X2"/>
    <property type="match status" value="1"/>
</dbReference>
<evidence type="ECO:0000256" key="2">
    <source>
        <dbReference type="ARBA" id="ARBA00022723"/>
    </source>
</evidence>
<evidence type="ECO:0000313" key="14">
    <source>
        <dbReference type="EMBL" id="GMI46485.1"/>
    </source>
</evidence>
<feature type="domain" description="HTH myb-type" evidence="13">
    <location>
        <begin position="14"/>
        <end position="68"/>
    </location>
</feature>